<dbReference type="PANTHER" id="PTHR43459">
    <property type="entry name" value="ENOYL-COA HYDRATASE"/>
    <property type="match status" value="1"/>
</dbReference>
<evidence type="ECO:0000256" key="1">
    <source>
        <dbReference type="ARBA" id="ARBA00005254"/>
    </source>
</evidence>
<keyword evidence="4" id="KW-1185">Reference proteome</keyword>
<dbReference type="CDD" id="cd06558">
    <property type="entry name" value="crotonase-like"/>
    <property type="match status" value="1"/>
</dbReference>
<dbReference type="InterPro" id="IPR014748">
    <property type="entry name" value="Enoyl-CoA_hydra_C"/>
</dbReference>
<evidence type="ECO:0000256" key="2">
    <source>
        <dbReference type="RuleBase" id="RU003707"/>
    </source>
</evidence>
<dbReference type="InterPro" id="IPR018376">
    <property type="entry name" value="Enoyl-CoA_hyd/isom_CS"/>
</dbReference>
<dbReference type="Proteomes" id="UP000011863">
    <property type="component" value="Chromosome"/>
</dbReference>
<dbReference type="Pfam" id="PF00378">
    <property type="entry name" value="ECH_1"/>
    <property type="match status" value="1"/>
</dbReference>
<dbReference type="Gene3D" id="1.10.12.10">
    <property type="entry name" value="Lyase 2-enoyl-coa Hydratase, Chain A, domain 2"/>
    <property type="match status" value="1"/>
</dbReference>
<dbReference type="PANTHER" id="PTHR43459:SF3">
    <property type="entry name" value="ENOYL-COA HYDRATASE ECHA15 (ENOYL HYDRASE) (UNSATURATED ACYL-COA HYDRATASE) (CROTONASE)-RELATED"/>
    <property type="match status" value="1"/>
</dbReference>
<reference evidence="3 4" key="1">
    <citation type="journal article" date="2013" name="Int. J. Syst. Evol. Microbiol.">
        <title>Ilumatobacter nonamiense sp. nov. and Ilumatobacter coccineum sp. nov., isolated from seashore sand.</title>
        <authorList>
            <person name="Matsumoto A."/>
            <person name="Kasai H."/>
            <person name="Matsuo Y."/>
            <person name="Shizuri Y."/>
            <person name="Ichikawa N."/>
            <person name="Fujita N."/>
            <person name="Omura S."/>
            <person name="Takahashi Y."/>
        </authorList>
    </citation>
    <scope>NUCLEOTIDE SEQUENCE [LARGE SCALE GENOMIC DNA]</scope>
    <source>
        <strain evidence="4">NBRC 103263 / KCTC 29153 / YM16-304</strain>
    </source>
</reference>
<sequence>MSDDRYREYDRLRFERPDGTDGVLLIKLDDPDKMNATGADMHLQLSRVFRTIGDDDSVRAVVVTGAGRAFSAGGDLDWIAEQVGDYAQTMRVMKEAGDIVRTMIDCDTPIVSAINGVAVGAGLAVALMADVSIINEDAKLTDGHIRLGVGAGDHAVAIWPLLCGMAKAKYYLLTADFLDGREAERIGLVSKAVPKDDVLSTALGVAEKLAAGPVHATQMTKRALNHWLRQALPNFEASLAYEMLNFLGPDAAEGLAALQEKRSPDFQPPA</sequence>
<evidence type="ECO:0000313" key="3">
    <source>
        <dbReference type="EMBL" id="BAN01539.1"/>
    </source>
</evidence>
<dbReference type="PROSITE" id="PS00166">
    <property type="entry name" value="ENOYL_COA_HYDRATASE"/>
    <property type="match status" value="1"/>
</dbReference>
<keyword evidence="3" id="KW-0456">Lyase</keyword>
<dbReference type="InterPro" id="IPR029045">
    <property type="entry name" value="ClpP/crotonase-like_dom_sf"/>
</dbReference>
<dbReference type="EMBL" id="AP012057">
    <property type="protein sequence ID" value="BAN01539.1"/>
    <property type="molecule type" value="Genomic_DNA"/>
</dbReference>
<dbReference type="KEGG" id="aym:YM304_12250"/>
<protein>
    <submittedName>
        <fullName evidence="3">Putative enoyl-CoA hydratase</fullName>
        <ecNumber evidence="3">4.2.1.17</ecNumber>
    </submittedName>
</protein>
<dbReference type="Gene3D" id="3.90.226.10">
    <property type="entry name" value="2-enoyl-CoA Hydratase, Chain A, domain 1"/>
    <property type="match status" value="1"/>
</dbReference>
<proteinExistence type="inferred from homology"/>
<organism evidence="3 4">
    <name type="scientific">Ilumatobacter coccineus (strain NBRC 103263 / KCTC 29153 / YM16-304)</name>
    <dbReference type="NCBI Taxonomy" id="1313172"/>
    <lineage>
        <taxon>Bacteria</taxon>
        <taxon>Bacillati</taxon>
        <taxon>Actinomycetota</taxon>
        <taxon>Acidimicrobiia</taxon>
        <taxon>Acidimicrobiales</taxon>
        <taxon>Ilumatobacteraceae</taxon>
        <taxon>Ilumatobacter</taxon>
    </lineage>
</organism>
<dbReference type="InterPro" id="IPR001753">
    <property type="entry name" value="Enoyl-CoA_hydra/iso"/>
</dbReference>
<dbReference type="EC" id="4.2.1.17" evidence="3"/>
<evidence type="ECO:0000313" key="4">
    <source>
        <dbReference type="Proteomes" id="UP000011863"/>
    </source>
</evidence>
<dbReference type="NCBIfam" id="NF005595">
    <property type="entry name" value="PRK07327.1"/>
    <property type="match status" value="1"/>
</dbReference>
<comment type="similarity">
    <text evidence="1 2">Belongs to the enoyl-CoA hydratase/isomerase family.</text>
</comment>
<accession>A0A6C7E8L2</accession>
<dbReference type="RefSeq" id="WP_015440786.1">
    <property type="nucleotide sequence ID" value="NC_020520.1"/>
</dbReference>
<dbReference type="GO" id="GO:0004300">
    <property type="term" value="F:enoyl-CoA hydratase activity"/>
    <property type="evidence" value="ECO:0007669"/>
    <property type="project" value="UniProtKB-EC"/>
</dbReference>
<name>A0A6C7E8L2_ILUCY</name>
<dbReference type="SUPFAM" id="SSF52096">
    <property type="entry name" value="ClpP/crotonase"/>
    <property type="match status" value="1"/>
</dbReference>
<gene>
    <name evidence="3" type="ORF">YM304_12250</name>
</gene>
<dbReference type="AlphaFoldDB" id="A0A6C7E8L2"/>